<dbReference type="GO" id="GO:0004300">
    <property type="term" value="F:enoyl-CoA hydratase activity"/>
    <property type="evidence" value="ECO:0007669"/>
    <property type="project" value="TreeGrafter"/>
</dbReference>
<dbReference type="InterPro" id="IPR002539">
    <property type="entry name" value="MaoC-like_dom"/>
</dbReference>
<proteinExistence type="inferred from homology"/>
<comment type="cofactor">
    <cofactor evidence="2">
        <name>L-ascorbate</name>
        <dbReference type="ChEBI" id="CHEBI:38290"/>
    </cofactor>
</comment>
<dbReference type="FunFam" id="3.60.130.10:FF:000001">
    <property type="entry name" value="Trimethyllysine dioxygenase, mitochondrial"/>
    <property type="match status" value="1"/>
</dbReference>
<dbReference type="GO" id="GO:0045329">
    <property type="term" value="P:carnitine biosynthetic process"/>
    <property type="evidence" value="ECO:0007669"/>
    <property type="project" value="UniProtKB-UniPathway"/>
</dbReference>
<dbReference type="PANTHER" id="PTHR13078:SF57">
    <property type="entry name" value="DEHYDRATASE, PUTATIVE (AFU_ORTHOLOGUE AFUA_5G00640)-RELATED"/>
    <property type="match status" value="1"/>
</dbReference>
<dbReference type="OrthoDB" id="60204at2759"/>
<dbReference type="GO" id="GO:0005506">
    <property type="term" value="F:iron ion binding"/>
    <property type="evidence" value="ECO:0007669"/>
    <property type="project" value="InterPro"/>
</dbReference>
<evidence type="ECO:0000256" key="3">
    <source>
        <dbReference type="ARBA" id="ARBA00008654"/>
    </source>
</evidence>
<dbReference type="InterPro" id="IPR054357">
    <property type="entry name" value="MFE-2_N"/>
</dbReference>
<comment type="cofactor">
    <cofactor evidence="1">
        <name>Fe(2+)</name>
        <dbReference type="ChEBI" id="CHEBI:29033"/>
    </cofactor>
</comment>
<evidence type="ECO:0000256" key="1">
    <source>
        <dbReference type="ARBA" id="ARBA00001954"/>
    </source>
</evidence>
<dbReference type="Pfam" id="PF01575">
    <property type="entry name" value="MaoC_dehydratas"/>
    <property type="match status" value="1"/>
</dbReference>
<dbReference type="EMBL" id="LASV01000424">
    <property type="protein sequence ID" value="KKA18721.1"/>
    <property type="molecule type" value="Genomic_DNA"/>
</dbReference>
<dbReference type="CDD" id="cd00250">
    <property type="entry name" value="CAS_like"/>
    <property type="match status" value="1"/>
</dbReference>
<keyword evidence="4" id="KW-0479">Metal-binding</keyword>
<evidence type="ECO:0000256" key="4">
    <source>
        <dbReference type="ARBA" id="ARBA00022723"/>
    </source>
</evidence>
<reference evidence="13 14" key="1">
    <citation type="submission" date="2015-04" db="EMBL/GenBank/DDBJ databases">
        <authorList>
            <person name="Heijne W.H."/>
            <person name="Fedorova N.D."/>
            <person name="Nierman W.C."/>
            <person name="Vollebregt A.W."/>
            <person name="Zhao Z."/>
            <person name="Wu L."/>
            <person name="Kumar M."/>
            <person name="Stam H."/>
            <person name="van den Berg M.A."/>
            <person name="Pel H.J."/>
        </authorList>
    </citation>
    <scope>NUCLEOTIDE SEQUENCE [LARGE SCALE GENOMIC DNA]</scope>
    <source>
        <strain evidence="13 14">CBS 393.64</strain>
    </source>
</reference>
<evidence type="ECO:0000259" key="12">
    <source>
        <dbReference type="Pfam" id="PF22622"/>
    </source>
</evidence>
<keyword evidence="7" id="KW-0560">Oxidoreductase</keyword>
<dbReference type="GO" id="GO:0044594">
    <property type="term" value="F:17-beta-hydroxysteroid dehydrogenase (NAD+) activity"/>
    <property type="evidence" value="ECO:0007669"/>
    <property type="project" value="TreeGrafter"/>
</dbReference>
<dbReference type="STRING" id="1408163.A0A0F4YLJ8"/>
<feature type="domain" description="TauD/TfdA-like" evidence="11">
    <location>
        <begin position="519"/>
        <end position="756"/>
    </location>
</feature>
<evidence type="ECO:0000256" key="9">
    <source>
        <dbReference type="SAM" id="MobiDB-lite"/>
    </source>
</evidence>
<dbReference type="InterPro" id="IPR042098">
    <property type="entry name" value="TauD-like_sf"/>
</dbReference>
<comment type="similarity">
    <text evidence="3">Belongs to the gamma-BBH/TMLD family.</text>
</comment>
<name>A0A0F4YLJ8_RASE3</name>
<organism evidence="13 14">
    <name type="scientific">Rasamsonia emersonii (strain ATCC 16479 / CBS 393.64 / IMI 116815)</name>
    <dbReference type="NCBI Taxonomy" id="1408163"/>
    <lineage>
        <taxon>Eukaryota</taxon>
        <taxon>Fungi</taxon>
        <taxon>Dikarya</taxon>
        <taxon>Ascomycota</taxon>
        <taxon>Pezizomycotina</taxon>
        <taxon>Eurotiomycetes</taxon>
        <taxon>Eurotiomycetidae</taxon>
        <taxon>Eurotiales</taxon>
        <taxon>Trichocomaceae</taxon>
        <taxon>Rasamsonia</taxon>
    </lineage>
</organism>
<sequence>MSGPGAGFEYPPKEISWLKRDVLLFANSIGCTADELHFLYVCFPIFLSSFQGFTLTGDYRNSTQTSPFSQHIRLFFALFSNIPTAFKLADQEVIDFYSRQKSNPIPGVPEFDSRRVVDGQRKITIFKPLPTSSEGRKFELRNKVIGVYDKGKAGSVVETEQSIVDKETGEVYSKAVGSSFFVGQGNWGGPKGKPRIATFNEPYRHSCLLSEVVSSIGPSTVNYPPPEGKTPDVVFSVQTGPETAHLYRLNGDYNPLHATPEPGQKMGFGGIIIHGLFSWNSTAHGLLKELGGSDPQNLREFQARFSAPVRPGDKLTTEVWRMGTFQDGFEEVRYIRQDGVVINIVGNVRVKYQTRDQVYFTAGPGSRALLSVTTKRHYTLGPKCPVGISTRHPQSHHRIGTIPLCRANSTMAAPQNEEEPQKRRFNKHYSRRNNNRHSTKNDDIVQLDAEPIGKLKYPSFWLRCHSVPHLLHAGHCPYRVWLKAHRYGTQPDKGEGQILRFRDFESVKSDYESLPSVLFENVMDKEESVLEWLEQIYKWGFCLIKGVPVEPEATQALLERISFIRNTHYGGFWDFTSDLTFKDTAYTSEALGAHTDNTYFTDPARLQLFHLLSHTEGEGGATLLVDGFKAARMIQEENSNHCKTLVKCPQPFHSSGNEDVCIQPSRPTPVLERNQRTGMLYQVRWNNYDRAAKVDWGFRYQRAWYAAARHWNEIIHRPEMEIWLQLQPGTALIFDNWRMLHGRSQFTGKRRMCGGYINNDDFVSRYRLLKLGRQNALDHLGTIPDPIDI</sequence>
<evidence type="ECO:0000259" key="11">
    <source>
        <dbReference type="Pfam" id="PF02668"/>
    </source>
</evidence>
<dbReference type="Gene3D" id="3.10.129.10">
    <property type="entry name" value="Hotdog Thioesterase"/>
    <property type="match status" value="2"/>
</dbReference>
<protein>
    <submittedName>
        <fullName evidence="13">Trimethyllysine dioxygenase TmlH</fullName>
    </submittedName>
</protein>
<comment type="caution">
    <text evidence="13">The sequence shown here is derived from an EMBL/GenBank/DDBJ whole genome shotgun (WGS) entry which is preliminary data.</text>
</comment>
<feature type="compositionally biased region" description="Basic residues" evidence="9">
    <location>
        <begin position="423"/>
        <end position="438"/>
    </location>
</feature>
<dbReference type="GeneID" id="25319595"/>
<dbReference type="GO" id="GO:0050353">
    <property type="term" value="F:trimethyllysine dioxygenase activity"/>
    <property type="evidence" value="ECO:0007669"/>
    <property type="project" value="InterPro"/>
</dbReference>
<dbReference type="GO" id="GO:0006635">
    <property type="term" value="P:fatty acid beta-oxidation"/>
    <property type="evidence" value="ECO:0007669"/>
    <property type="project" value="TreeGrafter"/>
</dbReference>
<feature type="domain" description="Peroxisomal multifunctional enzyme type 2-like N-terminal" evidence="12">
    <location>
        <begin position="80"/>
        <end position="183"/>
    </location>
</feature>
<dbReference type="GO" id="GO:0003857">
    <property type="term" value="F:(3S)-3-hydroxyacyl-CoA dehydrogenase (NAD+) activity"/>
    <property type="evidence" value="ECO:0007669"/>
    <property type="project" value="TreeGrafter"/>
</dbReference>
<dbReference type="InterPro" id="IPR029069">
    <property type="entry name" value="HotDog_dom_sf"/>
</dbReference>
<dbReference type="UniPathway" id="UPA00118"/>
<dbReference type="Pfam" id="PF02668">
    <property type="entry name" value="TauD"/>
    <property type="match status" value="1"/>
</dbReference>
<dbReference type="InterPro" id="IPR012776">
    <property type="entry name" value="Trimethyllysine_dOase"/>
</dbReference>
<dbReference type="Proteomes" id="UP000053958">
    <property type="component" value="Unassembled WGS sequence"/>
</dbReference>
<evidence type="ECO:0000256" key="6">
    <source>
        <dbReference type="ARBA" id="ARBA00022964"/>
    </source>
</evidence>
<keyword evidence="8" id="KW-0408">Iron</keyword>
<dbReference type="Pfam" id="PF22622">
    <property type="entry name" value="MFE-2_hydrat-2_N"/>
    <property type="match status" value="1"/>
</dbReference>
<dbReference type="SUPFAM" id="SSF51197">
    <property type="entry name" value="Clavaminate synthase-like"/>
    <property type="match status" value="1"/>
</dbReference>
<dbReference type="RefSeq" id="XP_013325333.1">
    <property type="nucleotide sequence ID" value="XM_013469879.1"/>
</dbReference>
<dbReference type="Gene3D" id="3.60.130.10">
    <property type="entry name" value="Clavaminate synthase-like"/>
    <property type="match status" value="1"/>
</dbReference>
<dbReference type="GO" id="GO:0005777">
    <property type="term" value="C:peroxisome"/>
    <property type="evidence" value="ECO:0007669"/>
    <property type="project" value="TreeGrafter"/>
</dbReference>
<evidence type="ECO:0000256" key="8">
    <source>
        <dbReference type="ARBA" id="ARBA00023004"/>
    </source>
</evidence>
<evidence type="ECO:0000313" key="13">
    <source>
        <dbReference type="EMBL" id="KKA18721.1"/>
    </source>
</evidence>
<feature type="domain" description="MaoC-like" evidence="10">
    <location>
        <begin position="228"/>
        <end position="338"/>
    </location>
</feature>
<dbReference type="SUPFAM" id="SSF54637">
    <property type="entry name" value="Thioesterase/thiol ester dehydrase-isomerase"/>
    <property type="match status" value="2"/>
</dbReference>
<evidence type="ECO:0000256" key="7">
    <source>
        <dbReference type="ARBA" id="ARBA00023002"/>
    </source>
</evidence>
<dbReference type="InterPro" id="IPR003819">
    <property type="entry name" value="TauD/TfdA-like"/>
</dbReference>
<evidence type="ECO:0000313" key="14">
    <source>
        <dbReference type="Proteomes" id="UP000053958"/>
    </source>
</evidence>
<dbReference type="NCBIfam" id="TIGR02410">
    <property type="entry name" value="carnitine_TMLD"/>
    <property type="match status" value="1"/>
</dbReference>
<keyword evidence="14" id="KW-1185">Reference proteome</keyword>
<evidence type="ECO:0000256" key="5">
    <source>
        <dbReference type="ARBA" id="ARBA00022873"/>
    </source>
</evidence>
<keyword evidence="6 13" id="KW-0223">Dioxygenase</keyword>
<dbReference type="AlphaFoldDB" id="A0A0F4YLJ8"/>
<evidence type="ECO:0000256" key="2">
    <source>
        <dbReference type="ARBA" id="ARBA00001961"/>
    </source>
</evidence>
<feature type="region of interest" description="Disordered" evidence="9">
    <location>
        <begin position="412"/>
        <end position="439"/>
    </location>
</feature>
<evidence type="ECO:0000259" key="10">
    <source>
        <dbReference type="Pfam" id="PF01575"/>
    </source>
</evidence>
<keyword evidence="5" id="KW-0124">Carnitine biosynthesis</keyword>
<accession>A0A0F4YLJ8</accession>
<dbReference type="PANTHER" id="PTHR13078">
    <property type="entry name" value="PEROXISOMAL MULTIFUNCTIONAL ENZYME TYPE 2-RELATED"/>
    <property type="match status" value="1"/>
</dbReference>
<gene>
    <name evidence="13" type="ORF">T310_7319</name>
</gene>